<keyword evidence="9" id="KW-0333">Golgi apparatus</keyword>
<dbReference type="GO" id="GO:0005794">
    <property type="term" value="C:Golgi apparatus"/>
    <property type="evidence" value="ECO:0007669"/>
    <property type="project" value="UniProtKB-SubCell"/>
</dbReference>
<gene>
    <name evidence="13" type="ORF">Pcinc_019752</name>
</gene>
<dbReference type="InterPro" id="IPR045700">
    <property type="entry name" value="Rab3GAP1"/>
</dbReference>
<feature type="compositionally biased region" description="Polar residues" evidence="10">
    <location>
        <begin position="792"/>
        <end position="801"/>
    </location>
</feature>
<dbReference type="GO" id="GO:0005096">
    <property type="term" value="F:GTPase activator activity"/>
    <property type="evidence" value="ECO:0007669"/>
    <property type="project" value="UniProtKB-KW"/>
</dbReference>
<sequence length="1090" mass="118955">METQDADDQEVFEIVDFTTASEWECFIATVEETIHEWRLSGERPPQSPLTRGQLATARWREKNVVIKFADFPFMLTHHSIISDTADSPPEESADTNTDYDSDDESKRLPQFLEDMMNRDNDFPARAHCLVRWYGAREMLTLAPANPRTPITCPSKSRLLLSSVTIAANNTNCQVPLFVQVHQGSSRVYVGVGLGSGVRTDFNMVYLKHPPPQCSHLAGLLDVFRNKLQCTVTSQPVLVSVRTTRRLQEQAAVYSDIPACVGVGLLDVFRNKLQCTVTSQPVLVSVRFTYVLKEWPHTLWTQQPPDFDATLTEVGFSDLGKLPFGALSDPVSELHVSATWPCVSEDVLVDSDVYSDLDPVSAPLWTARLIAAPSPPCLLSEYLTEFLDVCRSNLSIAQVLGPAFLHDLDPDPDHQISSALDRLTKPAVPSLSAVVGRVRRSTHRQQQHTNKPQHQPTNTNTNNTQQQQQQSGSESGPIPIDILVPILNYLFPDAEGEQPSFPYQATLSQVPEWRTEDGDTQEHPLKSPLSNMKSSGSDGLVWRLGVSLCHVIHCLGGLAAAAHLWHEVVLELRFRWEHCVAVPGVGGGPPDLASTLLHQKLQMLNCCIARRNAREQATHISGCEDMEEEDEFFECEEEVEDEEDERSSSSNNRGGGVVRGGAGGGGAGWSSWDKPEGRLKRCGTLRLLHTGEPLYIPVTQDPAPVTEDRLEEHTDALLRLGTDSLGSHLRARLMSAALLSDMESFKAANPGAALEDFVRWYSPRDWIEEGGTEVGGGGGSKDSQAPPNPSSHPPQGSLSTRMQIPGNMWKEVWNSAKPVPARRQKRLFDDTRGAEEVLHWLGSLGPGAACCHLLPTVLHAAICRLAQERLLFSLPASTTPLPQPRHSNTLASVLNVIAQRATRLSRQPPDPDKYQELVEQVAEVEACVARAQSVRHKILGDNNGGGGGTGNGGASCDGGGEGGGEGGSERRSTLEDLVLRLLDSPEVTLEGGPRGEAARVVQRLFQQAYKASQLLDDSPGDSEGDGDIPGPGGSPVSELGRPVGREYLLRTTVPAPSPASRPLPHRMFAVLLPGEFRLTGAFSQDTIFCAL</sequence>
<evidence type="ECO:0000256" key="3">
    <source>
        <dbReference type="ARBA" id="ARBA00004496"/>
    </source>
</evidence>
<feature type="compositionally biased region" description="Acidic residues" evidence="10">
    <location>
        <begin position="88"/>
        <end position="103"/>
    </location>
</feature>
<comment type="caution">
    <text evidence="13">The sequence shown here is derived from an EMBL/GenBank/DDBJ whole genome shotgun (WGS) entry which is preliminary data.</text>
</comment>
<feature type="region of interest" description="Disordered" evidence="10">
    <location>
        <begin position="937"/>
        <end position="970"/>
    </location>
</feature>
<evidence type="ECO:0000256" key="6">
    <source>
        <dbReference type="ARBA" id="ARBA00022468"/>
    </source>
</evidence>
<evidence type="ECO:0000259" key="11">
    <source>
        <dbReference type="Pfam" id="PF13890"/>
    </source>
</evidence>
<evidence type="ECO:0000313" key="13">
    <source>
        <dbReference type="EMBL" id="KAK3875372.1"/>
    </source>
</evidence>
<evidence type="ECO:0000256" key="10">
    <source>
        <dbReference type="SAM" id="MobiDB-lite"/>
    </source>
</evidence>
<protein>
    <recommendedName>
        <fullName evidence="5">Rab3 GTPase-activating protein catalytic subunit</fullName>
    </recommendedName>
</protein>
<feature type="domain" description="Rab3GAP catalytic subunit C-terminal" evidence="12">
    <location>
        <begin position="968"/>
        <end position="1087"/>
    </location>
</feature>
<feature type="region of interest" description="Disordered" evidence="10">
    <location>
        <begin position="82"/>
        <end position="104"/>
    </location>
</feature>
<evidence type="ECO:0000313" key="14">
    <source>
        <dbReference type="Proteomes" id="UP001286313"/>
    </source>
</evidence>
<evidence type="ECO:0000256" key="5">
    <source>
        <dbReference type="ARBA" id="ARBA00015817"/>
    </source>
</evidence>
<dbReference type="Pfam" id="PF13890">
    <property type="entry name" value="Rab3-GTPase_cat"/>
    <property type="match status" value="1"/>
</dbReference>
<dbReference type="AlphaFoldDB" id="A0AAE1FLI1"/>
<dbReference type="InterPro" id="IPR045698">
    <property type="entry name" value="Rab3GAP1_C"/>
</dbReference>
<feature type="region of interest" description="Disordered" evidence="10">
    <location>
        <begin position="434"/>
        <end position="474"/>
    </location>
</feature>
<comment type="similarity">
    <text evidence="4">Belongs to the Rab3-GAP catalytic subunit family.</text>
</comment>
<organism evidence="13 14">
    <name type="scientific">Petrolisthes cinctipes</name>
    <name type="common">Flat porcelain crab</name>
    <dbReference type="NCBI Taxonomy" id="88211"/>
    <lineage>
        <taxon>Eukaryota</taxon>
        <taxon>Metazoa</taxon>
        <taxon>Ecdysozoa</taxon>
        <taxon>Arthropoda</taxon>
        <taxon>Crustacea</taxon>
        <taxon>Multicrustacea</taxon>
        <taxon>Malacostraca</taxon>
        <taxon>Eumalacostraca</taxon>
        <taxon>Eucarida</taxon>
        <taxon>Decapoda</taxon>
        <taxon>Pleocyemata</taxon>
        <taxon>Anomura</taxon>
        <taxon>Galatheoidea</taxon>
        <taxon>Porcellanidae</taxon>
        <taxon>Petrolisthes</taxon>
    </lineage>
</organism>
<evidence type="ECO:0000256" key="7">
    <source>
        <dbReference type="ARBA" id="ARBA00022490"/>
    </source>
</evidence>
<dbReference type="PANTHER" id="PTHR21422">
    <property type="entry name" value="RAB3 GTPASE-ACTIVATING PROTEIN CATALYTIC SUBUNIT"/>
    <property type="match status" value="1"/>
</dbReference>
<evidence type="ECO:0000256" key="9">
    <source>
        <dbReference type="ARBA" id="ARBA00023034"/>
    </source>
</evidence>
<dbReference type="PANTHER" id="PTHR21422:SF9">
    <property type="entry name" value="RAB3 GTPASE-ACTIVATING PROTEIN CATALYTIC SUBUNIT"/>
    <property type="match status" value="1"/>
</dbReference>
<evidence type="ECO:0000256" key="2">
    <source>
        <dbReference type="ARBA" id="ARBA00004240"/>
    </source>
</evidence>
<keyword evidence="6" id="KW-0343">GTPase activation</keyword>
<keyword evidence="14" id="KW-1185">Reference proteome</keyword>
<keyword evidence="7" id="KW-0963">Cytoplasm</keyword>
<name>A0AAE1FLI1_PETCI</name>
<dbReference type="Proteomes" id="UP001286313">
    <property type="component" value="Unassembled WGS sequence"/>
</dbReference>
<dbReference type="GO" id="GO:0005783">
    <property type="term" value="C:endoplasmic reticulum"/>
    <property type="evidence" value="ECO:0007669"/>
    <property type="project" value="UniProtKB-SubCell"/>
</dbReference>
<feature type="compositionally biased region" description="Acidic residues" evidence="10">
    <location>
        <begin position="633"/>
        <end position="644"/>
    </location>
</feature>
<evidence type="ECO:0000256" key="8">
    <source>
        <dbReference type="ARBA" id="ARBA00022824"/>
    </source>
</evidence>
<evidence type="ECO:0000256" key="1">
    <source>
        <dbReference type="ARBA" id="ARBA00004222"/>
    </source>
</evidence>
<feature type="domain" description="Rab3GAP catalytic subunit conserved" evidence="11">
    <location>
        <begin position="671"/>
        <end position="840"/>
    </location>
</feature>
<feature type="compositionally biased region" description="Gly residues" evidence="10">
    <location>
        <begin position="652"/>
        <end position="667"/>
    </location>
</feature>
<feature type="region of interest" description="Disordered" evidence="10">
    <location>
        <begin position="633"/>
        <end position="670"/>
    </location>
</feature>
<feature type="compositionally biased region" description="Low complexity" evidence="10">
    <location>
        <begin position="448"/>
        <end position="469"/>
    </location>
</feature>
<feature type="compositionally biased region" description="Gly residues" evidence="10">
    <location>
        <begin position="941"/>
        <end position="965"/>
    </location>
</feature>
<keyword evidence="8" id="KW-0256">Endoplasmic reticulum</keyword>
<proteinExistence type="inferred from homology"/>
<dbReference type="InterPro" id="IPR026147">
    <property type="entry name" value="Rab3GAP1_conserved"/>
</dbReference>
<accession>A0AAE1FLI1</accession>
<feature type="region of interest" description="Disordered" evidence="10">
    <location>
        <begin position="1013"/>
        <end position="1039"/>
    </location>
</feature>
<evidence type="ECO:0000259" key="12">
    <source>
        <dbReference type="Pfam" id="PF19533"/>
    </source>
</evidence>
<dbReference type="EMBL" id="JAWQEG010001974">
    <property type="protein sequence ID" value="KAK3875372.1"/>
    <property type="molecule type" value="Genomic_DNA"/>
</dbReference>
<feature type="region of interest" description="Disordered" evidence="10">
    <location>
        <begin position="768"/>
        <end position="801"/>
    </location>
</feature>
<feature type="compositionally biased region" description="Basic residues" evidence="10">
    <location>
        <begin position="436"/>
        <end position="445"/>
    </location>
</feature>
<dbReference type="Pfam" id="PF19533">
    <property type="entry name" value="Rab3-GAP_cat_C"/>
    <property type="match status" value="1"/>
</dbReference>
<reference evidence="13" key="1">
    <citation type="submission" date="2023-10" db="EMBL/GenBank/DDBJ databases">
        <title>Genome assemblies of two species of porcelain crab, Petrolisthes cinctipes and Petrolisthes manimaculis (Anomura: Porcellanidae).</title>
        <authorList>
            <person name="Angst P."/>
        </authorList>
    </citation>
    <scope>NUCLEOTIDE SEQUENCE</scope>
    <source>
        <strain evidence="13">PB745_01</strain>
        <tissue evidence="13">Gill</tissue>
    </source>
</reference>
<evidence type="ECO:0000256" key="4">
    <source>
        <dbReference type="ARBA" id="ARBA00008856"/>
    </source>
</evidence>
<comment type="subcellular location">
    <subcellularLocation>
        <location evidence="3">Cytoplasm</location>
    </subcellularLocation>
    <subcellularLocation>
        <location evidence="2">Endoplasmic reticulum</location>
    </subcellularLocation>
    <subcellularLocation>
        <location evidence="1">Golgi apparatus</location>
        <location evidence="1">cis-Golgi network</location>
    </subcellularLocation>
</comment>